<evidence type="ECO:0000313" key="4">
    <source>
        <dbReference type="Proteomes" id="UP000683925"/>
    </source>
</evidence>
<keyword evidence="1" id="KW-0175">Coiled coil</keyword>
<evidence type="ECO:0000313" key="3">
    <source>
        <dbReference type="EMBL" id="CAD8207210.1"/>
    </source>
</evidence>
<sequence length="289" mass="34427">MNLEEILLHLFDKTLDSSSNDHLQTILASQAKIIQLKKENVTPTIIHQKSSIQKKLDTLDKKILNRDCLKSKRKSKNDNVFKTASQHENDNTQKFVINNNEDQKDQSLLKFQNKQLQTLIASLEFKQREKYLQNCNRIRQIQQEKEKLLENNTNLNEKQEKLNQRSQTLMQKQVILEKQEKQMQYQGLCIQQNEQEQQKNDDLLNERREHMEGLQMKLNEFVSQLLNLANSKNKVENQLAIQFDAIEFLIQYILKERSILQSEQQYLRKFKQDVLNEKKQVLELKDQFS</sequence>
<dbReference type="EMBL" id="CAJJDP010000141">
    <property type="protein sequence ID" value="CAD8207210.1"/>
    <property type="molecule type" value="Genomic_DNA"/>
</dbReference>
<proteinExistence type="predicted"/>
<evidence type="ECO:0000256" key="1">
    <source>
        <dbReference type="SAM" id="Coils"/>
    </source>
</evidence>
<keyword evidence="4" id="KW-1185">Reference proteome</keyword>
<feature type="region of interest" description="Disordered" evidence="2">
    <location>
        <begin position="75"/>
        <end position="95"/>
    </location>
</feature>
<comment type="caution">
    <text evidence="3">The sequence shown here is derived from an EMBL/GenBank/DDBJ whole genome shotgun (WGS) entry which is preliminary data.</text>
</comment>
<name>A0A8S1Y0G8_PAROT</name>
<feature type="coiled-coil region" evidence="1">
    <location>
        <begin position="109"/>
        <end position="213"/>
    </location>
</feature>
<dbReference type="Proteomes" id="UP000683925">
    <property type="component" value="Unassembled WGS sequence"/>
</dbReference>
<dbReference type="OMA" id="MEGLQMK"/>
<evidence type="ECO:0000256" key="2">
    <source>
        <dbReference type="SAM" id="MobiDB-lite"/>
    </source>
</evidence>
<protein>
    <submittedName>
        <fullName evidence="3">Uncharacterized protein</fullName>
    </submittedName>
</protein>
<reference evidence="3" key="1">
    <citation type="submission" date="2021-01" db="EMBL/GenBank/DDBJ databases">
        <authorList>
            <consortium name="Genoscope - CEA"/>
            <person name="William W."/>
        </authorList>
    </citation>
    <scope>NUCLEOTIDE SEQUENCE</scope>
</reference>
<dbReference type="AlphaFoldDB" id="A0A8S1Y0G8"/>
<organism evidence="3 4">
    <name type="scientific">Paramecium octaurelia</name>
    <dbReference type="NCBI Taxonomy" id="43137"/>
    <lineage>
        <taxon>Eukaryota</taxon>
        <taxon>Sar</taxon>
        <taxon>Alveolata</taxon>
        <taxon>Ciliophora</taxon>
        <taxon>Intramacronucleata</taxon>
        <taxon>Oligohymenophorea</taxon>
        <taxon>Peniculida</taxon>
        <taxon>Parameciidae</taxon>
        <taxon>Paramecium</taxon>
    </lineage>
</organism>
<accession>A0A8S1Y0G8</accession>
<gene>
    <name evidence="3" type="ORF">POCTA_138.1.T1400091</name>
</gene>
<dbReference type="OrthoDB" id="307370at2759"/>